<feature type="region of interest" description="Disordered" evidence="1">
    <location>
        <begin position="1"/>
        <end position="28"/>
    </location>
</feature>
<comment type="caution">
    <text evidence="2">The sequence shown here is derived from an EMBL/GenBank/DDBJ whole genome shotgun (WGS) entry which is preliminary data.</text>
</comment>
<gene>
    <name evidence="2" type="ORF">DERP_005619</name>
</gene>
<evidence type="ECO:0000313" key="2">
    <source>
        <dbReference type="EMBL" id="KAH9419115.1"/>
    </source>
</evidence>
<reference evidence="2 3" key="1">
    <citation type="journal article" date="2018" name="J. Allergy Clin. Immunol.">
        <title>High-quality assembly of Dermatophagoides pteronyssinus genome and transcriptome reveals a wide range of novel allergens.</title>
        <authorList>
            <person name="Liu X.Y."/>
            <person name="Yang K.Y."/>
            <person name="Wang M.Q."/>
            <person name="Kwok J.S."/>
            <person name="Zeng X."/>
            <person name="Yang Z."/>
            <person name="Xiao X.J."/>
            <person name="Lau C.P."/>
            <person name="Li Y."/>
            <person name="Huang Z.M."/>
            <person name="Ba J.G."/>
            <person name="Yim A.K."/>
            <person name="Ouyang C.Y."/>
            <person name="Ngai S.M."/>
            <person name="Chan T.F."/>
            <person name="Leung E.L."/>
            <person name="Liu L."/>
            <person name="Liu Z.G."/>
            <person name="Tsui S.K."/>
        </authorList>
    </citation>
    <scope>NUCLEOTIDE SEQUENCE [LARGE SCALE GENOMIC DNA]</scope>
    <source>
        <strain evidence="2">Derp</strain>
    </source>
</reference>
<name>A0ABQ8J9J6_DERPT</name>
<accession>A0ABQ8J9J6</accession>
<evidence type="ECO:0000313" key="3">
    <source>
        <dbReference type="Proteomes" id="UP000887458"/>
    </source>
</evidence>
<organism evidence="2 3">
    <name type="scientific">Dermatophagoides pteronyssinus</name>
    <name type="common">European house dust mite</name>
    <dbReference type="NCBI Taxonomy" id="6956"/>
    <lineage>
        <taxon>Eukaryota</taxon>
        <taxon>Metazoa</taxon>
        <taxon>Ecdysozoa</taxon>
        <taxon>Arthropoda</taxon>
        <taxon>Chelicerata</taxon>
        <taxon>Arachnida</taxon>
        <taxon>Acari</taxon>
        <taxon>Acariformes</taxon>
        <taxon>Sarcoptiformes</taxon>
        <taxon>Astigmata</taxon>
        <taxon>Psoroptidia</taxon>
        <taxon>Analgoidea</taxon>
        <taxon>Pyroglyphidae</taxon>
        <taxon>Dermatophagoidinae</taxon>
        <taxon>Dermatophagoides</taxon>
    </lineage>
</organism>
<proteinExistence type="predicted"/>
<evidence type="ECO:0000256" key="1">
    <source>
        <dbReference type="SAM" id="MobiDB-lite"/>
    </source>
</evidence>
<dbReference type="EMBL" id="NJHN03000060">
    <property type="protein sequence ID" value="KAH9419115.1"/>
    <property type="molecule type" value="Genomic_DNA"/>
</dbReference>
<protein>
    <submittedName>
        <fullName evidence="2">Uncharacterized protein</fullName>
    </submittedName>
</protein>
<dbReference type="Proteomes" id="UP000887458">
    <property type="component" value="Unassembled WGS sequence"/>
</dbReference>
<keyword evidence="3" id="KW-1185">Reference proteome</keyword>
<feature type="compositionally biased region" description="Acidic residues" evidence="1">
    <location>
        <begin position="8"/>
        <end position="26"/>
    </location>
</feature>
<feature type="region of interest" description="Disordered" evidence="1">
    <location>
        <begin position="51"/>
        <end position="80"/>
    </location>
</feature>
<reference evidence="2 3" key="2">
    <citation type="journal article" date="2022" name="Mol. Biol. Evol.">
        <title>Comparative Genomics Reveals Insights into the Divergent Evolution of Astigmatic Mites and Household Pest Adaptations.</title>
        <authorList>
            <person name="Xiong Q."/>
            <person name="Wan A.T."/>
            <person name="Liu X."/>
            <person name="Fung C.S."/>
            <person name="Xiao X."/>
            <person name="Malainual N."/>
            <person name="Hou J."/>
            <person name="Wang L."/>
            <person name="Wang M."/>
            <person name="Yang K.Y."/>
            <person name="Cui Y."/>
            <person name="Leung E.L."/>
            <person name="Nong W."/>
            <person name="Shin S.K."/>
            <person name="Au S.W."/>
            <person name="Jeong K.Y."/>
            <person name="Chew F.T."/>
            <person name="Hui J.H."/>
            <person name="Leung T.F."/>
            <person name="Tungtrongchitr A."/>
            <person name="Zhong N."/>
            <person name="Liu Z."/>
            <person name="Tsui S.K."/>
        </authorList>
    </citation>
    <scope>NUCLEOTIDE SEQUENCE [LARGE SCALE GENOMIC DNA]</scope>
    <source>
        <strain evidence="2">Derp</strain>
    </source>
</reference>
<feature type="compositionally biased region" description="Polar residues" evidence="1">
    <location>
        <begin position="55"/>
        <end position="80"/>
    </location>
</feature>
<sequence length="80" mass="8787">MDPLFIGGDEDDDDDDEEEEEEEIIELGDKVTEGISSVNDVVLVAAVNEYDEDGTGSSDSLLSFQRPDYSSTTTIDYQSD</sequence>